<evidence type="ECO:0000313" key="4">
    <source>
        <dbReference type="EMBL" id="TMW83214.1"/>
    </source>
</evidence>
<accession>A0A6N2ANW8</accession>
<feature type="non-terminal residue" evidence="4">
    <location>
        <position position="1"/>
    </location>
</feature>
<feature type="domain" description="Rhamnogalacturonan lyase" evidence="2">
    <location>
        <begin position="117"/>
        <end position="306"/>
    </location>
</feature>
<keyword evidence="1" id="KW-0732">Signal</keyword>
<dbReference type="Pfam" id="PF14683">
    <property type="entry name" value="CBM-like"/>
    <property type="match status" value="1"/>
</dbReference>
<dbReference type="Pfam" id="PF14686">
    <property type="entry name" value="fn3_3"/>
    <property type="match status" value="1"/>
</dbReference>
<dbReference type="Gene3D" id="2.60.120.260">
    <property type="entry name" value="Galactose-binding domain-like"/>
    <property type="match status" value="1"/>
</dbReference>
<dbReference type="PANTHER" id="PTHR32018:SF35">
    <property type="entry name" value="RHAMNOGALACTURONAN ENDOLYASE"/>
    <property type="match status" value="1"/>
</dbReference>
<dbReference type="CDD" id="cd10317">
    <property type="entry name" value="RGL4_C"/>
    <property type="match status" value="1"/>
</dbReference>
<evidence type="ECO:0000259" key="3">
    <source>
        <dbReference type="Pfam" id="PF14686"/>
    </source>
</evidence>
<reference evidence="4" key="1">
    <citation type="submission" date="2019-05" db="EMBL/GenBank/DDBJ databases">
        <title>The de novo reference genome and transcriptome assemblies of the wild tomato species Solanum chilense.</title>
        <authorList>
            <person name="Stam R."/>
            <person name="Nosenko T."/>
            <person name="Hoerger A.C."/>
            <person name="Stephan W."/>
            <person name="Seidel M.A."/>
            <person name="Kuhn J.M.M."/>
            <person name="Haberer G."/>
            <person name="Tellier A."/>
        </authorList>
    </citation>
    <scope>NUCLEOTIDE SEQUENCE</scope>
    <source>
        <tissue evidence="4">Mature leaves</tissue>
    </source>
</reference>
<dbReference type="InterPro" id="IPR008979">
    <property type="entry name" value="Galactose-bd-like_sf"/>
</dbReference>
<dbReference type="InterPro" id="IPR029411">
    <property type="entry name" value="RG-lyase_III"/>
</dbReference>
<gene>
    <name evidence="4" type="ORF">EJD97_002473</name>
</gene>
<feature type="domain" description="Rhamnogalacturonan lyase" evidence="3">
    <location>
        <begin position="31"/>
        <end position="104"/>
    </location>
</feature>
<dbReference type="InterPro" id="IPR013784">
    <property type="entry name" value="Carb-bd-like_fold"/>
</dbReference>
<dbReference type="EMBL" id="RXGB01012930">
    <property type="protein sequence ID" value="TMW83214.1"/>
    <property type="molecule type" value="Genomic_DNA"/>
</dbReference>
<evidence type="ECO:0000259" key="2">
    <source>
        <dbReference type="Pfam" id="PF14683"/>
    </source>
</evidence>
<dbReference type="SUPFAM" id="SSF49785">
    <property type="entry name" value="Galactose-binding domain-like"/>
    <property type="match status" value="1"/>
</dbReference>
<dbReference type="InterPro" id="IPR051850">
    <property type="entry name" value="Polysacch_Lyase_4"/>
</dbReference>
<dbReference type="PANTHER" id="PTHR32018">
    <property type="entry name" value="RHAMNOGALACTURONATE LYASE FAMILY PROTEIN"/>
    <property type="match status" value="1"/>
</dbReference>
<evidence type="ECO:0000256" key="1">
    <source>
        <dbReference type="ARBA" id="ARBA00022729"/>
    </source>
</evidence>
<dbReference type="CDD" id="cd10316">
    <property type="entry name" value="RGL4_M"/>
    <property type="match status" value="1"/>
</dbReference>
<dbReference type="SUPFAM" id="SSF49452">
    <property type="entry name" value="Starch-binding domain-like"/>
    <property type="match status" value="1"/>
</dbReference>
<organism evidence="4">
    <name type="scientific">Solanum chilense</name>
    <name type="common">Tomato</name>
    <name type="synonym">Lycopersicon chilense</name>
    <dbReference type="NCBI Taxonomy" id="4083"/>
    <lineage>
        <taxon>Eukaryota</taxon>
        <taxon>Viridiplantae</taxon>
        <taxon>Streptophyta</taxon>
        <taxon>Embryophyta</taxon>
        <taxon>Tracheophyta</taxon>
        <taxon>Spermatophyta</taxon>
        <taxon>Magnoliopsida</taxon>
        <taxon>eudicotyledons</taxon>
        <taxon>Gunneridae</taxon>
        <taxon>Pentapetalae</taxon>
        <taxon>asterids</taxon>
        <taxon>lamiids</taxon>
        <taxon>Solanales</taxon>
        <taxon>Solanaceae</taxon>
        <taxon>Solanoideae</taxon>
        <taxon>Solaneae</taxon>
        <taxon>Solanum</taxon>
        <taxon>Solanum subgen. Lycopersicon</taxon>
    </lineage>
</organism>
<proteinExistence type="predicted"/>
<protein>
    <recommendedName>
        <fullName evidence="5">Rhamnogalacturonan endolyase</fullName>
    </recommendedName>
</protein>
<dbReference type="FunFam" id="2.60.40.1120:FF:000033">
    <property type="entry name" value="Rhamnogalacturonate lyase B"/>
    <property type="match status" value="1"/>
</dbReference>
<dbReference type="AlphaFoldDB" id="A0A6N2ANW8"/>
<sequence length="311" mass="34809">KDYIKSNQRGTVRGQLLVNDGFISKQNVAASNAYVGLAPPGEAGSWQTENKGYQFWTKTDGKGNFIIENVIFGTYNLYATVPGFIGNYKYTSNIKVTPGSNIKLGTLIYKPPRNGDTIWEIGIPDRSAAEFLIPNPPSQFKVHKYKNNSETKYRQYGLWEQYGVLYPKNDLVYNVGSSNYSKDWFYAQVIRKIGNNTYKPTTWRIIFNLANVSNASNYTLQLAIAAASQAELQVRVNYENAKTPHFTTGQIGGSNAIARHGIHGLYWIYSIGIQGKLLVNGANTIFLSQTLALSPFQGVMYDYVRLEGPHQ</sequence>
<evidence type="ECO:0008006" key="5">
    <source>
        <dbReference type="Google" id="ProtNLM"/>
    </source>
</evidence>
<name>A0A6N2ANW8_SOLCI</name>
<dbReference type="GO" id="GO:0030246">
    <property type="term" value="F:carbohydrate binding"/>
    <property type="evidence" value="ECO:0007669"/>
    <property type="project" value="InterPro"/>
</dbReference>
<comment type="caution">
    <text evidence="4">The sequence shown here is derived from an EMBL/GenBank/DDBJ whole genome shotgun (WGS) entry which is preliminary data.</text>
</comment>
<dbReference type="InterPro" id="IPR029413">
    <property type="entry name" value="RG-lyase_II"/>
</dbReference>
<dbReference type="Gene3D" id="2.60.40.1120">
    <property type="entry name" value="Carboxypeptidase-like, regulatory domain"/>
    <property type="match status" value="1"/>
</dbReference>